<dbReference type="PANTHER" id="PTHR44845">
    <property type="entry name" value="CARRIER DOMAIN-CONTAINING PROTEIN"/>
    <property type="match status" value="1"/>
</dbReference>
<dbReference type="Gene3D" id="1.10.1200.10">
    <property type="entry name" value="ACP-like"/>
    <property type="match status" value="1"/>
</dbReference>
<sequence>MNIFSQKFHTISSKYPNHTAIEYGDNLTITYNELNQAVNNHIIKLKESGIIPGFIAAVTLDKSIEYIITLLALWRMDCVLLPIIPELPELRRQHILDIAKPNALINTDGIQLIHSTIRTYNEKLASIFFTSGSTGKPKGVMVPHTSLVNVLEQQIQLFDLNATSRTLFLLSPQFDASLSDIGTTLLSGACLVISSNKSLLLASRIYETIAKKQITHLDIPPSLLARLDPKTLPSSIKTLIIGGETCPIKTIKAFSSRCKLINVYGPTEATICTSMAICSPNSDQAYIGDPISPNEYLIIDDDLNPLKGEAAGELLISSPGLAVGYMDDPELTDRKFIFIQGKRYFKTGDLVRRYKNNQIAILGRKDRQLKIRGQLVCLEEIEQALKKITKVTNSLVIPFKRGSKTTQLIAFIECKQSIESDSILNQLKDSLPDWMIPSKCYQLTQLFTNANGKIDPDAHLSYLKKMENDYCQLVEKDNSEKLNETEKTLQFIWKSTLKLKKLPSLDSHFFNDLGGDSLTAIEMITRCEKHNIKLPLGAIEKLSTIRLLSQWLLKNHDNPADVFVMKGKQLISIADKEKHVIDQFICRINKKAYIKNKIENEKTILITGCTGFIGSYLLSRLLLSKFKIICLVRSTSHSNAKHRVMMQMKKNGLFISHDDLESLEILSVDLSQDYFGLDKNHWFSLTERVDEVFHLAAAVNMTSPFDVLYSDNVLATANILRFCLTNKRKKLHYTSTLSVLLSTNQNAGQSYEENHLNQFAEIYGGYAQTKWAAEYLVSQYSSQIPINIFRLGLITGNSVNGHSSQNDLLIHFLEATILSQSFPTISKNKEYYLNPTPIDYAVNAMLYISQNEQSGFFHIINDTNFSLALIQQALSQHFPNIKTIPLVQWREQLVSNFKSNKSYLATYMSVSRQLIDRNHIEYNPLDLFQVTNINIEQTNTKKSLINSNVCCPTADINLLIKYIAYCQEKLALNKYQQANTQHLHENN</sequence>
<dbReference type="PANTHER" id="PTHR44845:SF6">
    <property type="entry name" value="BETA-ALANINE-ACTIVATING ENZYME"/>
    <property type="match status" value="1"/>
</dbReference>
<dbReference type="SUPFAM" id="SSF47336">
    <property type="entry name" value="ACP-like"/>
    <property type="match status" value="1"/>
</dbReference>
<dbReference type="Gene3D" id="3.30.300.30">
    <property type="match status" value="1"/>
</dbReference>
<dbReference type="Gene3D" id="3.40.50.12780">
    <property type="entry name" value="N-terminal domain of ligase-like"/>
    <property type="match status" value="1"/>
</dbReference>
<organism evidence="3 4">
    <name type="scientific">Legionella pneumophila</name>
    <dbReference type="NCBI Taxonomy" id="446"/>
    <lineage>
        <taxon>Bacteria</taxon>
        <taxon>Pseudomonadati</taxon>
        <taxon>Pseudomonadota</taxon>
        <taxon>Gammaproteobacteria</taxon>
        <taxon>Legionellales</taxon>
        <taxon>Legionellaceae</taxon>
        <taxon>Legionella</taxon>
    </lineage>
</organism>
<protein>
    <submittedName>
        <fullName evidence="3">Uncharacterized protein</fullName>
    </submittedName>
</protein>
<dbReference type="EMBL" id="PQWY01000015">
    <property type="protein sequence ID" value="PPK29945.1"/>
    <property type="molecule type" value="Genomic_DNA"/>
</dbReference>
<dbReference type="InterPro" id="IPR010080">
    <property type="entry name" value="Thioester_reductase-like_dom"/>
</dbReference>
<accession>A0A2S6EXR2</accession>
<dbReference type="SUPFAM" id="SSF51735">
    <property type="entry name" value="NAD(P)-binding Rossmann-fold domains"/>
    <property type="match status" value="1"/>
</dbReference>
<evidence type="ECO:0000313" key="4">
    <source>
        <dbReference type="Proteomes" id="UP000239239"/>
    </source>
</evidence>
<keyword evidence="2" id="KW-0597">Phosphoprotein</keyword>
<dbReference type="CDD" id="cd05930">
    <property type="entry name" value="A_NRPS"/>
    <property type="match status" value="1"/>
</dbReference>
<dbReference type="InterPro" id="IPR045851">
    <property type="entry name" value="AMP-bd_C_sf"/>
</dbReference>
<dbReference type="RefSeq" id="WP_028379649.1">
    <property type="nucleotide sequence ID" value="NZ_CP017601.1"/>
</dbReference>
<dbReference type="InterPro" id="IPR009081">
    <property type="entry name" value="PP-bd_ACP"/>
</dbReference>
<reference evidence="3 4" key="1">
    <citation type="submission" date="2018-02" db="EMBL/GenBank/DDBJ databases">
        <title>Draft genome sequences of four Legionella pneumophila clinical strains isolated in Ontario.</title>
        <authorList>
            <person name="Fortuna A."/>
            <person name="Ramnarine R."/>
            <person name="Li A."/>
            <person name="Frantz C."/>
            <person name="Mallo G."/>
        </authorList>
    </citation>
    <scope>NUCLEOTIDE SEQUENCE [LARGE SCALE GENOMIC DNA]</scope>
    <source>
        <strain evidence="3 4">LG61</strain>
    </source>
</reference>
<comment type="caution">
    <text evidence="3">The sequence shown here is derived from an EMBL/GenBank/DDBJ whole genome shotgun (WGS) entry which is preliminary data.</text>
</comment>
<dbReference type="InterPro" id="IPR036291">
    <property type="entry name" value="NAD(P)-bd_dom_sf"/>
</dbReference>
<name>A0A2S6EXR2_LEGPN</name>
<dbReference type="Pfam" id="PF00550">
    <property type="entry name" value="PP-binding"/>
    <property type="match status" value="1"/>
</dbReference>
<dbReference type="AlphaFoldDB" id="A0A2S6EXR2"/>
<evidence type="ECO:0000256" key="1">
    <source>
        <dbReference type="ARBA" id="ARBA00022450"/>
    </source>
</evidence>
<dbReference type="Pfam" id="PF07993">
    <property type="entry name" value="NAD_binding_4"/>
    <property type="match status" value="1"/>
</dbReference>
<dbReference type="Gene3D" id="3.40.50.720">
    <property type="entry name" value="NAD(P)-binding Rossmann-like Domain"/>
    <property type="match status" value="1"/>
</dbReference>
<dbReference type="NCBIfam" id="TIGR01746">
    <property type="entry name" value="Thioester-redct"/>
    <property type="match status" value="1"/>
</dbReference>
<gene>
    <name evidence="3" type="ORF">C3928_09915</name>
</gene>
<dbReference type="InterPro" id="IPR000873">
    <property type="entry name" value="AMP-dep_synth/lig_dom"/>
</dbReference>
<dbReference type="InterPro" id="IPR036736">
    <property type="entry name" value="ACP-like_sf"/>
</dbReference>
<dbReference type="InterPro" id="IPR020845">
    <property type="entry name" value="AMP-binding_CS"/>
</dbReference>
<dbReference type="PROSITE" id="PS00455">
    <property type="entry name" value="AMP_BINDING"/>
    <property type="match status" value="1"/>
</dbReference>
<evidence type="ECO:0000313" key="3">
    <source>
        <dbReference type="EMBL" id="PPK29945.1"/>
    </source>
</evidence>
<evidence type="ECO:0000256" key="2">
    <source>
        <dbReference type="ARBA" id="ARBA00022553"/>
    </source>
</evidence>
<dbReference type="InterPro" id="IPR042099">
    <property type="entry name" value="ANL_N_sf"/>
</dbReference>
<dbReference type="Pfam" id="PF00501">
    <property type="entry name" value="AMP-binding"/>
    <property type="match status" value="2"/>
</dbReference>
<dbReference type="SUPFAM" id="SSF56801">
    <property type="entry name" value="Acetyl-CoA synthetase-like"/>
    <property type="match status" value="1"/>
</dbReference>
<dbReference type="Proteomes" id="UP000239239">
    <property type="component" value="Unassembled WGS sequence"/>
</dbReference>
<dbReference type="OrthoDB" id="9757559at2"/>
<keyword evidence="1" id="KW-0596">Phosphopantetheine</keyword>
<dbReference type="PROSITE" id="PS50075">
    <property type="entry name" value="CARRIER"/>
    <property type="match status" value="1"/>
</dbReference>
<dbReference type="InterPro" id="IPR013120">
    <property type="entry name" value="FAR_NAD-bd"/>
</dbReference>
<proteinExistence type="predicted"/>